<reference evidence="2" key="1">
    <citation type="submission" date="2016-03" db="EMBL/GenBank/DDBJ databases">
        <authorList>
            <person name="Ploux O."/>
        </authorList>
    </citation>
    <scope>NUCLEOTIDE SEQUENCE [LARGE SCALE GENOMIC DNA]</scope>
    <source>
        <strain evidence="2">UK7</strain>
    </source>
</reference>
<proteinExistence type="predicted"/>
<sequence length="227" mass="24751">MSPPVTEIAYITLKPGTDISGSSDAAKAWKEGLSIISKQAGYQRSRYGLTMESPELLMWFIDWNSVSSHKAFEASSDYTTFGSLLSTLMTTAHFHHIAFSPFPPSILTTAPVTEFVTFLDTTDDFQATELISIPRRPSFPSNVSKFMSAVGIPDGCYGGVWGESIETDIGKHEDGSLKGRVVVLAVGWESKDAHLRFTETEKFNENIGLLGEGLGGVEMFHVPFTAA</sequence>
<evidence type="ECO:0000313" key="2">
    <source>
        <dbReference type="Proteomes" id="UP000178129"/>
    </source>
</evidence>
<name>A0A1E1KW50_9HELO</name>
<dbReference type="InterPro" id="IPR011008">
    <property type="entry name" value="Dimeric_a/b-barrel"/>
</dbReference>
<dbReference type="EMBL" id="FJUW01000025">
    <property type="protein sequence ID" value="CZT02391.1"/>
    <property type="molecule type" value="Genomic_DNA"/>
</dbReference>
<dbReference type="Proteomes" id="UP000178129">
    <property type="component" value="Unassembled WGS sequence"/>
</dbReference>
<accession>A0A1E1KW50</accession>
<gene>
    <name evidence="1" type="ORF">RCO7_06308</name>
</gene>
<organism evidence="1 2">
    <name type="scientific">Rhynchosporium graminicola</name>
    <dbReference type="NCBI Taxonomy" id="2792576"/>
    <lineage>
        <taxon>Eukaryota</taxon>
        <taxon>Fungi</taxon>
        <taxon>Dikarya</taxon>
        <taxon>Ascomycota</taxon>
        <taxon>Pezizomycotina</taxon>
        <taxon>Leotiomycetes</taxon>
        <taxon>Helotiales</taxon>
        <taxon>Ploettnerulaceae</taxon>
        <taxon>Rhynchosporium</taxon>
    </lineage>
</organism>
<evidence type="ECO:0008006" key="3">
    <source>
        <dbReference type="Google" id="ProtNLM"/>
    </source>
</evidence>
<dbReference type="InParanoid" id="A0A1E1KW50"/>
<evidence type="ECO:0000313" key="1">
    <source>
        <dbReference type="EMBL" id="CZT02391.1"/>
    </source>
</evidence>
<dbReference type="STRING" id="914237.A0A1E1KW50"/>
<keyword evidence="2" id="KW-1185">Reference proteome</keyword>
<dbReference type="AlphaFoldDB" id="A0A1E1KW50"/>
<comment type="caution">
    <text evidence="1">The sequence shown here is derived from an EMBL/GenBank/DDBJ whole genome shotgun (WGS) entry which is preliminary data.</text>
</comment>
<dbReference type="Gene3D" id="3.30.70.100">
    <property type="match status" value="2"/>
</dbReference>
<protein>
    <recommendedName>
        <fullName evidence="3">ABM domain-containing protein</fullName>
    </recommendedName>
</protein>
<dbReference type="SUPFAM" id="SSF54909">
    <property type="entry name" value="Dimeric alpha+beta barrel"/>
    <property type="match status" value="1"/>
</dbReference>